<dbReference type="AlphaFoldDB" id="A0AAW2G9Z7"/>
<protein>
    <submittedName>
        <fullName evidence="1">Uncharacterized protein</fullName>
    </submittedName>
</protein>
<gene>
    <name evidence="1" type="ORF">PUN28_005693</name>
</gene>
<organism evidence="1 2">
    <name type="scientific">Cardiocondyla obscurior</name>
    <dbReference type="NCBI Taxonomy" id="286306"/>
    <lineage>
        <taxon>Eukaryota</taxon>
        <taxon>Metazoa</taxon>
        <taxon>Ecdysozoa</taxon>
        <taxon>Arthropoda</taxon>
        <taxon>Hexapoda</taxon>
        <taxon>Insecta</taxon>
        <taxon>Pterygota</taxon>
        <taxon>Neoptera</taxon>
        <taxon>Endopterygota</taxon>
        <taxon>Hymenoptera</taxon>
        <taxon>Apocrita</taxon>
        <taxon>Aculeata</taxon>
        <taxon>Formicoidea</taxon>
        <taxon>Formicidae</taxon>
        <taxon>Myrmicinae</taxon>
        <taxon>Cardiocondyla</taxon>
    </lineage>
</organism>
<reference evidence="1 2" key="1">
    <citation type="submission" date="2023-03" db="EMBL/GenBank/DDBJ databases">
        <title>High recombination rates correlate with genetic variation in Cardiocondyla obscurior ants.</title>
        <authorList>
            <person name="Errbii M."/>
        </authorList>
    </citation>
    <scope>NUCLEOTIDE SEQUENCE [LARGE SCALE GENOMIC DNA]</scope>
    <source>
        <strain evidence="1">Alpha-2009</strain>
        <tissue evidence="1">Whole body</tissue>
    </source>
</reference>
<proteinExistence type="predicted"/>
<evidence type="ECO:0000313" key="1">
    <source>
        <dbReference type="EMBL" id="KAL0123330.1"/>
    </source>
</evidence>
<dbReference type="Proteomes" id="UP001430953">
    <property type="component" value="Unassembled WGS sequence"/>
</dbReference>
<keyword evidence="2" id="KW-1185">Reference proteome</keyword>
<evidence type="ECO:0000313" key="2">
    <source>
        <dbReference type="Proteomes" id="UP001430953"/>
    </source>
</evidence>
<dbReference type="EMBL" id="JADYXP020000005">
    <property type="protein sequence ID" value="KAL0123330.1"/>
    <property type="molecule type" value="Genomic_DNA"/>
</dbReference>
<accession>A0AAW2G9Z7</accession>
<name>A0AAW2G9Z7_9HYME</name>
<sequence>MLVQDKPIEAYRTTANACKRMRRGAYMPGCVPAPCDTSIPGFLRRMPRHIRGENVTRGDAIADEEYRTTCSTTHQRPLGINLFLTQSDRARAHAPSPHAHTHARTQARTHACVSARVRIHIRLAPFSSCSRGRRSAAVGLDAKTTGD</sequence>
<comment type="caution">
    <text evidence="1">The sequence shown here is derived from an EMBL/GenBank/DDBJ whole genome shotgun (WGS) entry which is preliminary data.</text>
</comment>